<protein>
    <submittedName>
        <fullName evidence="2">Uncharacterized protein</fullName>
    </submittedName>
</protein>
<dbReference type="OrthoDB" id="5175729at2"/>
<dbReference type="Proteomes" id="UP000294543">
    <property type="component" value="Unassembled WGS sequence"/>
</dbReference>
<dbReference type="RefSeq" id="WP_132511999.1">
    <property type="nucleotide sequence ID" value="NZ_SMKP01000073.1"/>
</dbReference>
<sequence length="285" mass="31626">MGRSPSIEDLQAKDEQFRQYLNTLEQDLNKKAATAAEQMRSEIEAFYSSNKYDDAKAFVAGKSVDFVHEKEFSLNNLKNVIDQISAAVFSGAQPPKGVSTNKDAVEAANKDLGRTVGAMANLELYIAGKVFDVLSNIVLGFGTGTSVAYTSSTKTESLGFGMQMFTSVATSTYESHSFFVNEYISQYLYMYDVRFSIKQAQTEAAIGLVQTYENLLADYEERLNKLGEMLAEEKITLEDFKSICATLQGLIDQFHDKLGRLKSADRQARIEAAIGKAQGRRQRKA</sequence>
<comment type="caution">
    <text evidence="2">The sequence shown here is derived from an EMBL/GenBank/DDBJ whole genome shotgun (WGS) entry which is preliminary data.</text>
</comment>
<keyword evidence="3" id="KW-1185">Reference proteome</keyword>
<evidence type="ECO:0000313" key="2">
    <source>
        <dbReference type="EMBL" id="TDD18295.1"/>
    </source>
</evidence>
<keyword evidence="1" id="KW-0175">Coiled coil</keyword>
<evidence type="ECO:0000256" key="1">
    <source>
        <dbReference type="SAM" id="Coils"/>
    </source>
</evidence>
<accession>A0A4R4WPK7</accession>
<gene>
    <name evidence="2" type="ORF">E1294_24790</name>
</gene>
<dbReference type="EMBL" id="SMKP01000073">
    <property type="protein sequence ID" value="TDD18295.1"/>
    <property type="molecule type" value="Genomic_DNA"/>
</dbReference>
<organism evidence="2 3">
    <name type="scientific">Nonomuraea diastatica</name>
    <dbReference type="NCBI Taxonomy" id="1848329"/>
    <lineage>
        <taxon>Bacteria</taxon>
        <taxon>Bacillati</taxon>
        <taxon>Actinomycetota</taxon>
        <taxon>Actinomycetes</taxon>
        <taxon>Streptosporangiales</taxon>
        <taxon>Streptosporangiaceae</taxon>
        <taxon>Nonomuraea</taxon>
    </lineage>
</organism>
<feature type="coiled-coil region" evidence="1">
    <location>
        <begin position="209"/>
        <end position="236"/>
    </location>
</feature>
<name>A0A4R4WPK7_9ACTN</name>
<evidence type="ECO:0000313" key="3">
    <source>
        <dbReference type="Proteomes" id="UP000294543"/>
    </source>
</evidence>
<proteinExistence type="predicted"/>
<dbReference type="AlphaFoldDB" id="A0A4R4WPK7"/>
<reference evidence="2 3" key="1">
    <citation type="submission" date="2019-03" db="EMBL/GenBank/DDBJ databases">
        <title>Draft genome sequences of novel Actinobacteria.</title>
        <authorList>
            <person name="Sahin N."/>
            <person name="Ay H."/>
            <person name="Saygin H."/>
        </authorList>
    </citation>
    <scope>NUCLEOTIDE SEQUENCE [LARGE SCALE GENOMIC DNA]</scope>
    <source>
        <strain evidence="2 3">KC712</strain>
    </source>
</reference>